<evidence type="ECO:0000256" key="9">
    <source>
        <dbReference type="ARBA" id="ARBA00048478"/>
    </source>
</evidence>
<evidence type="ECO:0000256" key="4">
    <source>
        <dbReference type="ARBA" id="ARBA00022679"/>
    </source>
</evidence>
<keyword evidence="6 10" id="KW-0418">Kinase</keyword>
<evidence type="ECO:0000256" key="8">
    <source>
        <dbReference type="ARBA" id="ARBA00047615"/>
    </source>
</evidence>
<dbReference type="GO" id="GO:0006220">
    <property type="term" value="P:pyrimidine nucleotide metabolic process"/>
    <property type="evidence" value="ECO:0007669"/>
    <property type="project" value="UniProtKB-UniRule"/>
</dbReference>
<comment type="catalytic activity">
    <reaction evidence="9 10">
        <text>CMP + ATP = CDP + ADP</text>
        <dbReference type="Rhea" id="RHEA:11600"/>
        <dbReference type="ChEBI" id="CHEBI:30616"/>
        <dbReference type="ChEBI" id="CHEBI:58069"/>
        <dbReference type="ChEBI" id="CHEBI:60377"/>
        <dbReference type="ChEBI" id="CHEBI:456216"/>
        <dbReference type="EC" id="2.7.4.25"/>
    </reaction>
</comment>
<keyword evidence="7 10" id="KW-0067">ATP-binding</keyword>
<dbReference type="InterPro" id="IPR027417">
    <property type="entry name" value="P-loop_NTPase"/>
</dbReference>
<evidence type="ECO:0000256" key="3">
    <source>
        <dbReference type="ARBA" id="ARBA00022490"/>
    </source>
</evidence>
<dbReference type="InterPro" id="IPR011994">
    <property type="entry name" value="Cytidylate_kinase_dom"/>
</dbReference>
<protein>
    <recommendedName>
        <fullName evidence="10">Cytidylate kinase</fullName>
        <shortName evidence="10">CK</shortName>
        <ecNumber evidence="10">2.7.4.25</ecNumber>
    </recommendedName>
    <alternativeName>
        <fullName evidence="10">Cytidine monophosphate kinase</fullName>
        <shortName evidence="10">CMP kinase</shortName>
    </alternativeName>
</protein>
<dbReference type="Gene3D" id="3.40.50.300">
    <property type="entry name" value="P-loop containing nucleotide triphosphate hydrolases"/>
    <property type="match status" value="1"/>
</dbReference>
<dbReference type="GeneID" id="24802948"/>
<evidence type="ECO:0000256" key="6">
    <source>
        <dbReference type="ARBA" id="ARBA00022777"/>
    </source>
</evidence>
<dbReference type="InterPro" id="IPR011892">
    <property type="entry name" value="Cyt_kin_arch"/>
</dbReference>
<dbReference type="SUPFAM" id="SSF52540">
    <property type="entry name" value="P-loop containing nucleoside triphosphate hydrolases"/>
    <property type="match status" value="1"/>
</dbReference>
<dbReference type="InParanoid" id="A0A0F7IGC5"/>
<dbReference type="GO" id="GO:0036430">
    <property type="term" value="F:CMP kinase activity"/>
    <property type="evidence" value="ECO:0007669"/>
    <property type="project" value="RHEA"/>
</dbReference>
<evidence type="ECO:0000256" key="10">
    <source>
        <dbReference type="HAMAP-Rule" id="MF_00239"/>
    </source>
</evidence>
<dbReference type="Proteomes" id="UP000034723">
    <property type="component" value="Chromosome"/>
</dbReference>
<comment type="similarity">
    <text evidence="2 10">Belongs to the cytidylate kinase family. Type 2 subfamily.</text>
</comment>
<reference evidence="11 12" key="1">
    <citation type="submission" date="2015-04" db="EMBL/GenBank/DDBJ databases">
        <title>The complete genome sequence of the hyperthermophilic, obligate iron-reducing archaeon Geoglobus ahangari strain 234T.</title>
        <authorList>
            <person name="Manzella M.P."/>
            <person name="Holmes D.E."/>
            <person name="Rocheleau J.M."/>
            <person name="Chung A."/>
            <person name="Reguera G."/>
            <person name="Kashefi K."/>
        </authorList>
    </citation>
    <scope>NUCLEOTIDE SEQUENCE [LARGE SCALE GENOMIC DNA]</scope>
    <source>
        <strain evidence="11 12">234</strain>
    </source>
</reference>
<keyword evidence="12" id="KW-1185">Reference proteome</keyword>
<dbReference type="GO" id="GO:0005737">
    <property type="term" value="C:cytoplasm"/>
    <property type="evidence" value="ECO:0007669"/>
    <property type="project" value="UniProtKB-SubCell"/>
</dbReference>
<dbReference type="HAMAP" id="MF_00239">
    <property type="entry name" value="Cytidyl_kinase_type2"/>
    <property type="match status" value="1"/>
</dbReference>
<dbReference type="EC" id="2.7.4.25" evidence="10"/>
<keyword evidence="5 10" id="KW-0547">Nucleotide-binding</keyword>
<proteinExistence type="inferred from homology"/>
<dbReference type="HOGENOM" id="CLU_079959_1_0_2"/>
<evidence type="ECO:0000256" key="5">
    <source>
        <dbReference type="ARBA" id="ARBA00022741"/>
    </source>
</evidence>
<dbReference type="GO" id="GO:0005524">
    <property type="term" value="F:ATP binding"/>
    <property type="evidence" value="ECO:0007669"/>
    <property type="project" value="UniProtKB-UniRule"/>
</dbReference>
<dbReference type="NCBIfam" id="TIGR02173">
    <property type="entry name" value="cyt_kin_arch"/>
    <property type="match status" value="1"/>
</dbReference>
<dbReference type="CDD" id="cd02020">
    <property type="entry name" value="CMPK"/>
    <property type="match status" value="1"/>
</dbReference>
<name>A0A0F7IGC5_9EURY</name>
<dbReference type="Pfam" id="PF13189">
    <property type="entry name" value="Cytidylate_kin2"/>
    <property type="match status" value="1"/>
</dbReference>
<dbReference type="KEGG" id="gah:GAH_00363"/>
<evidence type="ECO:0000313" key="11">
    <source>
        <dbReference type="EMBL" id="AKG92284.1"/>
    </source>
</evidence>
<gene>
    <name evidence="10" type="primary">cmk</name>
    <name evidence="11" type="ORF">GAH_00363</name>
</gene>
<accession>A0A0F7IGC5</accession>
<keyword evidence="4 10" id="KW-0808">Transferase</keyword>
<evidence type="ECO:0000313" key="12">
    <source>
        <dbReference type="Proteomes" id="UP000034723"/>
    </source>
</evidence>
<dbReference type="GO" id="GO:0036431">
    <property type="term" value="F:dCMP kinase activity"/>
    <property type="evidence" value="ECO:0007669"/>
    <property type="project" value="InterPro"/>
</dbReference>
<dbReference type="PATRIC" id="fig|113653.22.peg.368"/>
<dbReference type="RefSeq" id="WP_048094422.1">
    <property type="nucleotide sequence ID" value="NZ_CP011267.1"/>
</dbReference>
<dbReference type="STRING" id="113653.GAH_00363"/>
<evidence type="ECO:0000256" key="2">
    <source>
        <dbReference type="ARBA" id="ARBA00011005"/>
    </source>
</evidence>
<evidence type="ECO:0000256" key="1">
    <source>
        <dbReference type="ARBA" id="ARBA00004496"/>
    </source>
</evidence>
<comment type="catalytic activity">
    <reaction evidence="8 10">
        <text>dCMP + ATP = dCDP + ADP</text>
        <dbReference type="Rhea" id="RHEA:25094"/>
        <dbReference type="ChEBI" id="CHEBI:30616"/>
        <dbReference type="ChEBI" id="CHEBI:57566"/>
        <dbReference type="ChEBI" id="CHEBI:58593"/>
        <dbReference type="ChEBI" id="CHEBI:456216"/>
        <dbReference type="EC" id="2.7.4.25"/>
    </reaction>
</comment>
<evidence type="ECO:0000256" key="7">
    <source>
        <dbReference type="ARBA" id="ARBA00022840"/>
    </source>
</evidence>
<organism evidence="11 12">
    <name type="scientific">Geoglobus ahangari</name>
    <dbReference type="NCBI Taxonomy" id="113653"/>
    <lineage>
        <taxon>Archaea</taxon>
        <taxon>Methanobacteriati</taxon>
        <taxon>Methanobacteriota</taxon>
        <taxon>Archaeoglobi</taxon>
        <taxon>Archaeoglobales</taxon>
        <taxon>Archaeoglobaceae</taxon>
        <taxon>Geoglobus</taxon>
    </lineage>
</organism>
<dbReference type="FunCoup" id="A0A0F7IGC5">
    <property type="interactions" value="18"/>
</dbReference>
<dbReference type="EMBL" id="CP011267">
    <property type="protein sequence ID" value="AKG92284.1"/>
    <property type="molecule type" value="Genomic_DNA"/>
</dbReference>
<sequence length="184" mass="21471">MRITISGPPGSGTTTVARKLAEKLGFPMISAGEIFRRLAREHGMSLEEFSRYAENNPDIDNLVDQRQKEEAMRHENAVVEGRLSGWMVPAELKVWIYADEEVRYQRIARREKKPLEVVKAETRLREEIEKRRYLKIYGIDIEDKRLYHLMINSGRFNAEQIVEIILRAVELIGDEEQDNSKEKL</sequence>
<keyword evidence="3 10" id="KW-0963">Cytoplasm</keyword>
<comment type="subcellular location">
    <subcellularLocation>
        <location evidence="1 10">Cytoplasm</location>
    </subcellularLocation>
</comment>
<dbReference type="OrthoDB" id="31096at2157"/>
<feature type="binding site" evidence="10">
    <location>
        <begin position="7"/>
        <end position="15"/>
    </location>
    <ligand>
        <name>ATP</name>
        <dbReference type="ChEBI" id="CHEBI:30616"/>
    </ligand>
</feature>
<dbReference type="AlphaFoldDB" id="A0A0F7IGC5"/>